<dbReference type="AlphaFoldDB" id="A0A937F5Q9"/>
<evidence type="ECO:0000313" key="4">
    <source>
        <dbReference type="Proteomes" id="UP000659388"/>
    </source>
</evidence>
<dbReference type="Pfam" id="PF03881">
    <property type="entry name" value="Fructosamin_kin"/>
    <property type="match status" value="1"/>
</dbReference>
<keyword evidence="4" id="KW-1185">Reference proteome</keyword>
<dbReference type="PANTHER" id="PTHR12149">
    <property type="entry name" value="FRUCTOSAMINE 3 KINASE-RELATED PROTEIN"/>
    <property type="match status" value="1"/>
</dbReference>
<dbReference type="PIRSF" id="PIRSF006221">
    <property type="entry name" value="Ketosamine-3-kinase"/>
    <property type="match status" value="1"/>
</dbReference>
<gene>
    <name evidence="3" type="ORF">JL102_01330</name>
</gene>
<protein>
    <submittedName>
        <fullName evidence="3">Fructosamine kinase family protein</fullName>
    </submittedName>
</protein>
<dbReference type="Gene3D" id="3.90.1200.10">
    <property type="match status" value="1"/>
</dbReference>
<organism evidence="3 4">
    <name type="scientific">Fulvivirga sediminis</name>
    <dbReference type="NCBI Taxonomy" id="2803949"/>
    <lineage>
        <taxon>Bacteria</taxon>
        <taxon>Pseudomonadati</taxon>
        <taxon>Bacteroidota</taxon>
        <taxon>Cytophagia</taxon>
        <taxon>Cytophagales</taxon>
        <taxon>Fulvivirgaceae</taxon>
        <taxon>Fulvivirga</taxon>
    </lineage>
</organism>
<comment type="similarity">
    <text evidence="1 2">Belongs to the fructosamine kinase family.</text>
</comment>
<dbReference type="GO" id="GO:0016301">
    <property type="term" value="F:kinase activity"/>
    <property type="evidence" value="ECO:0007669"/>
    <property type="project" value="UniProtKB-UniRule"/>
</dbReference>
<keyword evidence="2" id="KW-0808">Transferase</keyword>
<evidence type="ECO:0000256" key="2">
    <source>
        <dbReference type="PIRNR" id="PIRNR006221"/>
    </source>
</evidence>
<name>A0A937F5Q9_9BACT</name>
<dbReference type="InterPro" id="IPR011009">
    <property type="entry name" value="Kinase-like_dom_sf"/>
</dbReference>
<dbReference type="EMBL" id="JAESIY010000001">
    <property type="protein sequence ID" value="MBL3654754.1"/>
    <property type="molecule type" value="Genomic_DNA"/>
</dbReference>
<sequence>MVIPKEIREFCQKKIGNIQDFTPASGGCINHGGTTTTTKGEFFLKWNSASLYPKMFEVEAKGLQLLSEPKCIKIPEVIFTYEGDEYSCLILENIKSSTKSNTYNKDLAEGLACIHQQKAEKYGLDHDNYMGSLDQSNAHSASWADFFYKNRIAPQVKLALSNGKMSQHDYDKFCELADKLPSLLSEEAPTLIHGDLWGGNIIVGASGEPVLIDPAVSFAHREMDLAMTTLFGGFDQSFYDAYMNISPLPEGYRERWDIYNLYPLLVHVNLFGGGYHTQAMNILSKFIR</sequence>
<comment type="caution">
    <text evidence="3">The sequence shown here is derived from an EMBL/GenBank/DDBJ whole genome shotgun (WGS) entry which is preliminary data.</text>
</comment>
<dbReference type="Gene3D" id="3.30.200.20">
    <property type="entry name" value="Phosphorylase Kinase, domain 1"/>
    <property type="match status" value="1"/>
</dbReference>
<evidence type="ECO:0000313" key="3">
    <source>
        <dbReference type="EMBL" id="MBL3654754.1"/>
    </source>
</evidence>
<dbReference type="InterPro" id="IPR016477">
    <property type="entry name" value="Fructo-/Ketosamine-3-kinase"/>
</dbReference>
<keyword evidence="2 3" id="KW-0418">Kinase</keyword>
<accession>A0A937F5Q9</accession>
<dbReference type="Proteomes" id="UP000659388">
    <property type="component" value="Unassembled WGS sequence"/>
</dbReference>
<reference evidence="3" key="1">
    <citation type="submission" date="2021-01" db="EMBL/GenBank/DDBJ databases">
        <title>Fulvivirga kasyanovii gen. nov., sp nov., a novel member of the phylum Bacteroidetes isolated from seawater in a mussel farm.</title>
        <authorList>
            <person name="Zhao L.-H."/>
            <person name="Wang Z.-J."/>
        </authorList>
    </citation>
    <scope>NUCLEOTIDE SEQUENCE</scope>
    <source>
        <strain evidence="3">2943</strain>
    </source>
</reference>
<evidence type="ECO:0000256" key="1">
    <source>
        <dbReference type="ARBA" id="ARBA00009460"/>
    </source>
</evidence>
<dbReference type="SUPFAM" id="SSF56112">
    <property type="entry name" value="Protein kinase-like (PK-like)"/>
    <property type="match status" value="1"/>
</dbReference>
<proteinExistence type="inferred from homology"/>
<dbReference type="RefSeq" id="WP_202241873.1">
    <property type="nucleotide sequence ID" value="NZ_JAESIY010000001.1"/>
</dbReference>
<dbReference type="PANTHER" id="PTHR12149:SF8">
    <property type="entry name" value="PROTEIN-RIBULOSAMINE 3-KINASE"/>
    <property type="match status" value="1"/>
</dbReference>